<feature type="compositionally biased region" description="Acidic residues" evidence="1">
    <location>
        <begin position="79"/>
        <end position="109"/>
    </location>
</feature>
<feature type="region of interest" description="Disordered" evidence="1">
    <location>
        <begin position="74"/>
        <end position="161"/>
    </location>
</feature>
<evidence type="ECO:0000313" key="3">
    <source>
        <dbReference type="Proteomes" id="UP000823388"/>
    </source>
</evidence>
<feature type="region of interest" description="Disordered" evidence="1">
    <location>
        <begin position="1"/>
        <end position="22"/>
    </location>
</feature>
<protein>
    <submittedName>
        <fullName evidence="2">Uncharacterized protein</fullName>
    </submittedName>
</protein>
<keyword evidence="3" id="KW-1185">Reference proteome</keyword>
<evidence type="ECO:0000313" key="2">
    <source>
        <dbReference type="EMBL" id="KAG2655541.1"/>
    </source>
</evidence>
<reference evidence="2" key="1">
    <citation type="submission" date="2020-05" db="EMBL/GenBank/DDBJ databases">
        <title>WGS assembly of Panicum virgatum.</title>
        <authorList>
            <person name="Lovell J.T."/>
            <person name="Jenkins J."/>
            <person name="Shu S."/>
            <person name="Juenger T.E."/>
            <person name="Schmutz J."/>
        </authorList>
    </citation>
    <scope>NUCLEOTIDE SEQUENCE</scope>
    <source>
        <strain evidence="2">AP13</strain>
    </source>
</reference>
<dbReference type="EMBL" id="CM029037">
    <property type="protein sequence ID" value="KAG2655541.1"/>
    <property type="molecule type" value="Genomic_DNA"/>
</dbReference>
<proteinExistence type="predicted"/>
<dbReference type="OrthoDB" id="670338at2759"/>
<sequence length="161" mass="17871">MASSRPGESNGGATGSTLPSCRKLEPFSDDAVSFFLKYDISAAAAFMSSLRHYPVMEQIEITKKNLELFRKHDSSWGVAEEDEDEEYDYEVDKVDGDEDDEVDEAEEDEKGGGQEILKVMVDDKKLATDGQHQLPNEGERESKKPRLAEGFGCQGEAEDVI</sequence>
<organism evidence="2 3">
    <name type="scientific">Panicum virgatum</name>
    <name type="common">Blackwell switchgrass</name>
    <dbReference type="NCBI Taxonomy" id="38727"/>
    <lineage>
        <taxon>Eukaryota</taxon>
        <taxon>Viridiplantae</taxon>
        <taxon>Streptophyta</taxon>
        <taxon>Embryophyta</taxon>
        <taxon>Tracheophyta</taxon>
        <taxon>Spermatophyta</taxon>
        <taxon>Magnoliopsida</taxon>
        <taxon>Liliopsida</taxon>
        <taxon>Poales</taxon>
        <taxon>Poaceae</taxon>
        <taxon>PACMAD clade</taxon>
        <taxon>Panicoideae</taxon>
        <taxon>Panicodae</taxon>
        <taxon>Paniceae</taxon>
        <taxon>Panicinae</taxon>
        <taxon>Panicum</taxon>
        <taxon>Panicum sect. Hiantes</taxon>
    </lineage>
</organism>
<dbReference type="AlphaFoldDB" id="A0A8T0X192"/>
<dbReference type="Proteomes" id="UP000823388">
    <property type="component" value="Chromosome 1K"/>
</dbReference>
<accession>A0A8T0X192</accession>
<comment type="caution">
    <text evidence="2">The sequence shown here is derived from an EMBL/GenBank/DDBJ whole genome shotgun (WGS) entry which is preliminary data.</text>
</comment>
<name>A0A8T0X192_PANVG</name>
<evidence type="ECO:0000256" key="1">
    <source>
        <dbReference type="SAM" id="MobiDB-lite"/>
    </source>
</evidence>
<gene>
    <name evidence="2" type="ORF">PVAP13_1KG016500</name>
</gene>
<feature type="compositionally biased region" description="Basic and acidic residues" evidence="1">
    <location>
        <begin position="137"/>
        <end position="147"/>
    </location>
</feature>